<evidence type="ECO:0000313" key="2">
    <source>
        <dbReference type="EMBL" id="KAJ7641305.1"/>
    </source>
</evidence>
<dbReference type="PANTHER" id="PTHR36091:SF2">
    <property type="entry name" value="AMINOGLYCOSIDE PHOSPHOTRANSFERASE DOMAIN-CONTAINING PROTEIN"/>
    <property type="match status" value="1"/>
</dbReference>
<dbReference type="Pfam" id="PF01636">
    <property type="entry name" value="APH"/>
    <property type="match status" value="1"/>
</dbReference>
<comment type="caution">
    <text evidence="2">The sequence shown here is derived from an EMBL/GenBank/DDBJ whole genome shotgun (WGS) entry which is preliminary data.</text>
</comment>
<feature type="domain" description="Aminoglycoside phosphotransferase" evidence="1">
    <location>
        <begin position="55"/>
        <end position="175"/>
    </location>
</feature>
<dbReference type="SUPFAM" id="SSF56112">
    <property type="entry name" value="Protein kinase-like (PK-like)"/>
    <property type="match status" value="1"/>
</dbReference>
<dbReference type="PANTHER" id="PTHR36091">
    <property type="entry name" value="ALTERED INHERITANCE OF MITOCHONDRIA PROTEIN 9, MITOCHONDRIAL"/>
    <property type="match status" value="1"/>
</dbReference>
<accession>A0AAD7C7C5</accession>
<dbReference type="InterPro" id="IPR011009">
    <property type="entry name" value="Kinase-like_dom_sf"/>
</dbReference>
<protein>
    <recommendedName>
        <fullName evidence="1">Aminoglycoside phosphotransferase domain-containing protein</fullName>
    </recommendedName>
</protein>
<evidence type="ECO:0000313" key="3">
    <source>
        <dbReference type="Proteomes" id="UP001221142"/>
    </source>
</evidence>
<dbReference type="AlphaFoldDB" id="A0AAD7C7C5"/>
<dbReference type="Proteomes" id="UP001221142">
    <property type="component" value="Unassembled WGS sequence"/>
</dbReference>
<name>A0AAD7C7C5_9AGAR</name>
<reference evidence="2" key="1">
    <citation type="submission" date="2023-03" db="EMBL/GenBank/DDBJ databases">
        <title>Massive genome expansion in bonnet fungi (Mycena s.s.) driven by repeated elements and novel gene families across ecological guilds.</title>
        <authorList>
            <consortium name="Lawrence Berkeley National Laboratory"/>
            <person name="Harder C.B."/>
            <person name="Miyauchi S."/>
            <person name="Viragh M."/>
            <person name="Kuo A."/>
            <person name="Thoen E."/>
            <person name="Andreopoulos B."/>
            <person name="Lu D."/>
            <person name="Skrede I."/>
            <person name="Drula E."/>
            <person name="Henrissat B."/>
            <person name="Morin E."/>
            <person name="Kohler A."/>
            <person name="Barry K."/>
            <person name="LaButti K."/>
            <person name="Morin E."/>
            <person name="Salamov A."/>
            <person name="Lipzen A."/>
            <person name="Mereny Z."/>
            <person name="Hegedus B."/>
            <person name="Baldrian P."/>
            <person name="Stursova M."/>
            <person name="Weitz H."/>
            <person name="Taylor A."/>
            <person name="Grigoriev I.V."/>
            <person name="Nagy L.G."/>
            <person name="Martin F."/>
            <person name="Kauserud H."/>
        </authorList>
    </citation>
    <scope>NUCLEOTIDE SEQUENCE</scope>
    <source>
        <strain evidence="2">9284</strain>
    </source>
</reference>
<dbReference type="EMBL" id="JARKIF010000004">
    <property type="protein sequence ID" value="KAJ7641305.1"/>
    <property type="molecule type" value="Genomic_DNA"/>
</dbReference>
<proteinExistence type="predicted"/>
<keyword evidence="3" id="KW-1185">Reference proteome</keyword>
<dbReference type="InterPro" id="IPR051035">
    <property type="entry name" value="Mito_inheritance_9"/>
</dbReference>
<organism evidence="2 3">
    <name type="scientific">Roridomyces roridus</name>
    <dbReference type="NCBI Taxonomy" id="1738132"/>
    <lineage>
        <taxon>Eukaryota</taxon>
        <taxon>Fungi</taxon>
        <taxon>Dikarya</taxon>
        <taxon>Basidiomycota</taxon>
        <taxon>Agaricomycotina</taxon>
        <taxon>Agaricomycetes</taxon>
        <taxon>Agaricomycetidae</taxon>
        <taxon>Agaricales</taxon>
        <taxon>Marasmiineae</taxon>
        <taxon>Mycenaceae</taxon>
        <taxon>Roridomyces</taxon>
    </lineage>
</organism>
<dbReference type="GO" id="GO:0005739">
    <property type="term" value="C:mitochondrion"/>
    <property type="evidence" value="ECO:0007669"/>
    <property type="project" value="TreeGrafter"/>
</dbReference>
<gene>
    <name evidence="2" type="ORF">FB45DRAFT_976157</name>
</gene>
<sequence length="542" mass="61992">MKDRDSELFSYTVGRFLANEATQLQERRHVFSIPGLFQVVAQALECKTDDIVGFKKLDEGGLNRVFLVTLNTGFQLVARIPYSYSFQMNLSYLVASEAATMSFLRAKGLPIPEIYAYSFTSDNPAETEYMLMEYVDGDDLARSWFHLKEDDIEEFMLELTQFESKLMSISFPAGGSIYYTSDLQILCGDEGIPLEDDEQFCIGPDLSAPMWYGRRAQLDVFRGPYEDSQSVLVAAAEKELAYLEKFGSPQRPSGFFGMLHYDDGKQPPSDHAENLRRFILLAPWLPPGDALMNAFRIRQPFPGPSISDIKVYTNSDGKLRILSVLDWQHTAVLPLFLQVGIPDFISHEEDEISQSLVKPQLPDDFGDLPETQQEEEKQLFRRRLAHFHYHIYNAVYNKINLTESTAPLTNFRRRVFIRARASWHGDTIELLRDLVLMVRQYWSQGAECPVTFTEAEELAANERYGELAACVEQERVLRNLVGCGEDTWVPANRYEEAKALSEELKQNLIEFLVESEESDEAIATTRAAIKELWIFDNIDEDE</sequence>
<evidence type="ECO:0000259" key="1">
    <source>
        <dbReference type="Pfam" id="PF01636"/>
    </source>
</evidence>
<dbReference type="InterPro" id="IPR002575">
    <property type="entry name" value="Aminoglycoside_PTrfase"/>
</dbReference>
<dbReference type="Gene3D" id="3.30.200.20">
    <property type="entry name" value="Phosphorylase Kinase, domain 1"/>
    <property type="match status" value="1"/>
</dbReference>